<gene>
    <name evidence="5" type="ORF">PROFUN_06545</name>
</gene>
<protein>
    <submittedName>
        <fullName evidence="5">Flavin-binding monooxygenase-like protein</fullName>
    </submittedName>
</protein>
<dbReference type="AlphaFoldDB" id="A0A2P6MRW6"/>
<evidence type="ECO:0000256" key="3">
    <source>
        <dbReference type="ARBA" id="ARBA00022827"/>
    </source>
</evidence>
<dbReference type="PANTHER" id="PTHR42877">
    <property type="entry name" value="L-ORNITHINE N(5)-MONOOXYGENASE-RELATED"/>
    <property type="match status" value="1"/>
</dbReference>
<dbReference type="GO" id="GO:0050661">
    <property type="term" value="F:NADP binding"/>
    <property type="evidence" value="ECO:0007669"/>
    <property type="project" value="InterPro"/>
</dbReference>
<proteinExistence type="inferred from homology"/>
<evidence type="ECO:0000313" key="5">
    <source>
        <dbReference type="EMBL" id="PRP74416.1"/>
    </source>
</evidence>
<evidence type="ECO:0000256" key="1">
    <source>
        <dbReference type="ARBA" id="ARBA00010139"/>
    </source>
</evidence>
<dbReference type="PANTHER" id="PTHR42877:SF6">
    <property type="entry name" value="MONOOXYGENASE, PUTATIVE (AFU_ORTHOLOGUE AFUA_3G15050)-RELATED"/>
    <property type="match status" value="1"/>
</dbReference>
<dbReference type="InterPro" id="IPR020946">
    <property type="entry name" value="Flavin_mOase-like"/>
</dbReference>
<evidence type="ECO:0000256" key="2">
    <source>
        <dbReference type="ARBA" id="ARBA00022630"/>
    </source>
</evidence>
<evidence type="ECO:0000313" key="6">
    <source>
        <dbReference type="Proteomes" id="UP000241769"/>
    </source>
</evidence>
<accession>A0A2P6MRW6</accession>
<sequence>MSIWLRGGKASLAELVKAPSLGGGSSGSSGPRFRINPRTSNCFRRLSRGETGRKFGISRFVPIGHVTGAARETEQTTTDTMLPTPLKPYWNGFITYLLGAYAFLQRIIAYIFTPNKPNQSAAKNLKNGKIAIIGAGLSGVAAAAHAIAHGWDVTIFEKKDHVGGIWAEVNETSGLQLHSLMYRFFPDLIWSKGYPEQPEIVGNIERIWKQYRLEERTRFGQDIKSLKRVGKEDDDDVKPSQWIINGNEKEKFDAVIVAIGTCGKPNYAHFKNQSKFKGKIAHSSELDGLDVKGKRVIVIGGGASAVEAVELAVKKGAAHTELLTRSDKWIVPRNIFFEAILSMFPGREILLSHVPEWYLKRFFYREFEPLAPKFGIHTSTPVVNSDFLEHLRKGEASYRRGDVVQFNETGVTFDQRDSSDQHMQNYHKSRTPEHVANLAKANGGKGKVNLAAEVIILATGFTHPVSEQKFIPAEFLPSHFSPPNIYMQVFSVCDSSLMLLNCTYKNAIATAGHIHLGIYTRILLTFLGDPSTAPFPELMKLWVRFINLWKTEDPSSAKALSFITYFELVRDDSVVLRLKRWQMLWFGMFFLFNPLRLKYLPFILFGWRSSSLQSSAARREEQLIIRPKYTAGPKFFSRAGLISAISSSGAWNTGYTVCCAKLGLVAGGTFTLGLDGPSAAVSCSAAQGACMAACAAAPSP</sequence>
<dbReference type="STRING" id="1890364.A0A2P6MRW6"/>
<dbReference type="GO" id="GO:0050660">
    <property type="term" value="F:flavin adenine dinucleotide binding"/>
    <property type="evidence" value="ECO:0007669"/>
    <property type="project" value="InterPro"/>
</dbReference>
<dbReference type="SUPFAM" id="SSF51905">
    <property type="entry name" value="FAD/NAD(P)-binding domain"/>
    <property type="match status" value="1"/>
</dbReference>
<dbReference type="Pfam" id="PF00743">
    <property type="entry name" value="FMO-like"/>
    <property type="match status" value="1"/>
</dbReference>
<dbReference type="EMBL" id="MDYQ01000463">
    <property type="protein sequence ID" value="PRP74416.1"/>
    <property type="molecule type" value="Genomic_DNA"/>
</dbReference>
<dbReference type="Proteomes" id="UP000241769">
    <property type="component" value="Unassembled WGS sequence"/>
</dbReference>
<keyword evidence="3" id="KW-0274">FAD</keyword>
<dbReference type="InParanoid" id="A0A2P6MRW6"/>
<dbReference type="Gene3D" id="3.50.50.60">
    <property type="entry name" value="FAD/NAD(P)-binding domain"/>
    <property type="match status" value="1"/>
</dbReference>
<reference evidence="5 6" key="1">
    <citation type="journal article" date="2018" name="Genome Biol. Evol.">
        <title>Multiple Roots of Fruiting Body Formation in Amoebozoa.</title>
        <authorList>
            <person name="Hillmann F."/>
            <person name="Forbes G."/>
            <person name="Novohradska S."/>
            <person name="Ferling I."/>
            <person name="Riege K."/>
            <person name="Groth M."/>
            <person name="Westermann M."/>
            <person name="Marz M."/>
            <person name="Spaller T."/>
            <person name="Winckler T."/>
            <person name="Schaap P."/>
            <person name="Glockner G."/>
        </authorList>
    </citation>
    <scope>NUCLEOTIDE SEQUENCE [LARGE SCALE GENOMIC DNA]</scope>
    <source>
        <strain evidence="5 6">Jena</strain>
    </source>
</reference>
<keyword evidence="4" id="KW-0560">Oxidoreductase</keyword>
<dbReference type="InterPro" id="IPR036188">
    <property type="entry name" value="FAD/NAD-bd_sf"/>
</dbReference>
<dbReference type="InterPro" id="IPR051209">
    <property type="entry name" value="FAD-bind_Monooxygenase_sf"/>
</dbReference>
<dbReference type="OrthoDB" id="66881at2759"/>
<name>A0A2P6MRW6_9EUKA</name>
<dbReference type="InterPro" id="IPR000960">
    <property type="entry name" value="Flavin_mOase"/>
</dbReference>
<evidence type="ECO:0000256" key="4">
    <source>
        <dbReference type="ARBA" id="ARBA00023002"/>
    </source>
</evidence>
<dbReference type="PRINTS" id="PR00370">
    <property type="entry name" value="FMOXYGENASE"/>
</dbReference>
<dbReference type="FunCoup" id="A0A2P6MRW6">
    <property type="interactions" value="9"/>
</dbReference>
<keyword evidence="5" id="KW-0503">Monooxygenase</keyword>
<keyword evidence="2" id="KW-0285">Flavoprotein</keyword>
<dbReference type="GO" id="GO:0004499">
    <property type="term" value="F:N,N-dimethylaniline monooxygenase activity"/>
    <property type="evidence" value="ECO:0007669"/>
    <property type="project" value="InterPro"/>
</dbReference>
<keyword evidence="6" id="KW-1185">Reference proteome</keyword>
<comment type="caution">
    <text evidence="5">The sequence shown here is derived from an EMBL/GenBank/DDBJ whole genome shotgun (WGS) entry which is preliminary data.</text>
</comment>
<comment type="similarity">
    <text evidence="1">Belongs to the FAD-binding monooxygenase family.</text>
</comment>
<organism evidence="5 6">
    <name type="scientific">Planoprotostelium fungivorum</name>
    <dbReference type="NCBI Taxonomy" id="1890364"/>
    <lineage>
        <taxon>Eukaryota</taxon>
        <taxon>Amoebozoa</taxon>
        <taxon>Evosea</taxon>
        <taxon>Variosea</taxon>
        <taxon>Cavosteliida</taxon>
        <taxon>Cavosteliaceae</taxon>
        <taxon>Planoprotostelium</taxon>
    </lineage>
</organism>